<dbReference type="RefSeq" id="WP_153344031.1">
    <property type="nucleotide sequence ID" value="NZ_WEGI01000008.1"/>
</dbReference>
<dbReference type="EMBL" id="WEGI01000008">
    <property type="protein sequence ID" value="MQY28223.1"/>
    <property type="molecule type" value="Genomic_DNA"/>
</dbReference>
<dbReference type="AlphaFoldDB" id="A0A7K0DR33"/>
<dbReference type="OrthoDB" id="4554611at2"/>
<keyword evidence="2" id="KW-1185">Reference proteome</keyword>
<protein>
    <submittedName>
        <fullName evidence="1">Uncharacterized protein</fullName>
    </submittedName>
</protein>
<organism evidence="1 2">
    <name type="scientific">Nocardia aurantia</name>
    <dbReference type="NCBI Taxonomy" id="2585199"/>
    <lineage>
        <taxon>Bacteria</taxon>
        <taxon>Bacillati</taxon>
        <taxon>Actinomycetota</taxon>
        <taxon>Actinomycetes</taxon>
        <taxon>Mycobacteriales</taxon>
        <taxon>Nocardiaceae</taxon>
        <taxon>Nocardia</taxon>
    </lineage>
</organism>
<comment type="caution">
    <text evidence="1">The sequence shown here is derived from an EMBL/GenBank/DDBJ whole genome shotgun (WGS) entry which is preliminary data.</text>
</comment>
<dbReference type="Proteomes" id="UP000431401">
    <property type="component" value="Unassembled WGS sequence"/>
</dbReference>
<proteinExistence type="predicted"/>
<sequence>MVDRLDIDEATEVVLAAAKFTGAATTYTGKVSDTVDGLTVPARADSPLDRDLVGKLDWIVSSFGGSVTTDDGRSDTILLDAVKAVDALAGTDILGGLVVTDTEPV</sequence>
<name>A0A7K0DR33_9NOCA</name>
<gene>
    <name evidence="1" type="ORF">NRB56_38060</name>
</gene>
<reference evidence="1 2" key="1">
    <citation type="submission" date="2019-10" db="EMBL/GenBank/DDBJ databases">
        <title>Nocardia macrotermitis sp. nov. and Nocardia aurantia sp. nov., isolated from the gut of fungus growing-termite Macrotermes natalensis.</title>
        <authorList>
            <person name="Benndorf R."/>
            <person name="Schwitalla J."/>
            <person name="Martin K."/>
            <person name="De Beer W."/>
            <person name="Kaster A.-K."/>
            <person name="Vollmers J."/>
            <person name="Poulsen M."/>
            <person name="Beemelmanns C."/>
        </authorList>
    </citation>
    <scope>NUCLEOTIDE SEQUENCE [LARGE SCALE GENOMIC DNA]</scope>
    <source>
        <strain evidence="1 2">RB56</strain>
    </source>
</reference>
<accession>A0A7K0DR33</accession>
<evidence type="ECO:0000313" key="2">
    <source>
        <dbReference type="Proteomes" id="UP000431401"/>
    </source>
</evidence>
<evidence type="ECO:0000313" key="1">
    <source>
        <dbReference type="EMBL" id="MQY28223.1"/>
    </source>
</evidence>